<protein>
    <submittedName>
        <fullName evidence="3">Pyridoxamine 5'-phosphate oxidase family protein</fullName>
    </submittedName>
</protein>
<dbReference type="InterPro" id="IPR011576">
    <property type="entry name" value="Pyridox_Oxase_N"/>
</dbReference>
<dbReference type="Gene3D" id="2.30.110.10">
    <property type="entry name" value="Electron Transport, Fmn-binding Protein, Chain A"/>
    <property type="match status" value="1"/>
</dbReference>
<dbReference type="InterPro" id="IPR052019">
    <property type="entry name" value="F420H2_bilvrd_red/Heme_oxyg"/>
</dbReference>
<keyword evidence="1" id="KW-0560">Oxidoreductase</keyword>
<comment type="caution">
    <text evidence="3">The sequence shown here is derived from an EMBL/GenBank/DDBJ whole genome shotgun (WGS) entry which is preliminary data.</text>
</comment>
<dbReference type="EMBL" id="JBFALK010000006">
    <property type="protein sequence ID" value="MEV0969809.1"/>
    <property type="molecule type" value="Genomic_DNA"/>
</dbReference>
<dbReference type="RefSeq" id="WP_358132814.1">
    <property type="nucleotide sequence ID" value="NZ_JBFALK010000006.1"/>
</dbReference>
<evidence type="ECO:0000313" key="3">
    <source>
        <dbReference type="EMBL" id="MEV0969809.1"/>
    </source>
</evidence>
<gene>
    <name evidence="3" type="ORF">AB0I59_14320</name>
</gene>
<dbReference type="Pfam" id="PF01243">
    <property type="entry name" value="PNPOx_N"/>
    <property type="match status" value="1"/>
</dbReference>
<dbReference type="PANTHER" id="PTHR35176">
    <property type="entry name" value="HEME OXYGENASE HI_0854-RELATED"/>
    <property type="match status" value="1"/>
</dbReference>
<evidence type="ECO:0000259" key="2">
    <source>
        <dbReference type="Pfam" id="PF01243"/>
    </source>
</evidence>
<dbReference type="PANTHER" id="PTHR35176:SF6">
    <property type="entry name" value="HEME OXYGENASE HI_0854-RELATED"/>
    <property type="match status" value="1"/>
</dbReference>
<organism evidence="3 4">
    <name type="scientific">Microtetraspora glauca</name>
    <dbReference type="NCBI Taxonomy" id="1996"/>
    <lineage>
        <taxon>Bacteria</taxon>
        <taxon>Bacillati</taxon>
        <taxon>Actinomycetota</taxon>
        <taxon>Actinomycetes</taxon>
        <taxon>Streptosporangiales</taxon>
        <taxon>Streptosporangiaceae</taxon>
        <taxon>Microtetraspora</taxon>
    </lineage>
</organism>
<dbReference type="InterPro" id="IPR012349">
    <property type="entry name" value="Split_barrel_FMN-bd"/>
</dbReference>
<evidence type="ECO:0000256" key="1">
    <source>
        <dbReference type="ARBA" id="ARBA00023002"/>
    </source>
</evidence>
<dbReference type="SUPFAM" id="SSF50475">
    <property type="entry name" value="FMN-binding split barrel"/>
    <property type="match status" value="1"/>
</dbReference>
<keyword evidence="4" id="KW-1185">Reference proteome</keyword>
<feature type="domain" description="Pyridoxamine 5'-phosphate oxidase N-terminal" evidence="2">
    <location>
        <begin position="16"/>
        <end position="111"/>
    </location>
</feature>
<dbReference type="Proteomes" id="UP001551675">
    <property type="component" value="Unassembled WGS sequence"/>
</dbReference>
<sequence>MTWWQDFENEAPEFAARVRARFESAKHCTLATLRKDGSPRISGTEVGFSGGDLRLGSMPGSLKALDLRRDPRLALHGPMSDMPEENPSAYPGDVKIAGIAHELGDPAQLTESHFFRIEITEVVLVRVAETNDHLVIESWHPGRGHETRTRR</sequence>
<proteinExistence type="predicted"/>
<name>A0ABV3GE19_MICGL</name>
<accession>A0ABV3GE19</accession>
<reference evidence="3 4" key="1">
    <citation type="submission" date="2024-06" db="EMBL/GenBank/DDBJ databases">
        <title>The Natural Products Discovery Center: Release of the First 8490 Sequenced Strains for Exploring Actinobacteria Biosynthetic Diversity.</title>
        <authorList>
            <person name="Kalkreuter E."/>
            <person name="Kautsar S.A."/>
            <person name="Yang D."/>
            <person name="Bader C.D."/>
            <person name="Teijaro C.N."/>
            <person name="Fluegel L."/>
            <person name="Davis C.M."/>
            <person name="Simpson J.R."/>
            <person name="Lauterbach L."/>
            <person name="Steele A.D."/>
            <person name="Gui C."/>
            <person name="Meng S."/>
            <person name="Li G."/>
            <person name="Viehrig K."/>
            <person name="Ye F."/>
            <person name="Su P."/>
            <person name="Kiefer A.F."/>
            <person name="Nichols A."/>
            <person name="Cepeda A.J."/>
            <person name="Yan W."/>
            <person name="Fan B."/>
            <person name="Jiang Y."/>
            <person name="Adhikari A."/>
            <person name="Zheng C.-J."/>
            <person name="Schuster L."/>
            <person name="Cowan T.M."/>
            <person name="Smanski M.J."/>
            <person name="Chevrette M.G."/>
            <person name="De Carvalho L.P.S."/>
            <person name="Shen B."/>
        </authorList>
    </citation>
    <scope>NUCLEOTIDE SEQUENCE [LARGE SCALE GENOMIC DNA]</scope>
    <source>
        <strain evidence="3 4">NPDC050100</strain>
    </source>
</reference>
<evidence type="ECO:0000313" key="4">
    <source>
        <dbReference type="Proteomes" id="UP001551675"/>
    </source>
</evidence>